<name>A0A9W8E7P5_9FUNG</name>
<sequence>MPPKHQHQPKEELSTRPDRMCLGFICNPENDPSGFEPKVTFSQASQGNRYWKDPFHRSGPDAIPDDSFWMNNPSSFTDVRPEHNSWSSDEQQVTHPSDLAESTFPDSTDQTSSLHLARTFPGYKKRFHSELLQFIMARYPISEREFNKPEGAEYSATFDQLVVDYKNGRYPEVEAQIKQILEGPVPEELGEPFPDKILVAHTMKAYLNNVLLSCTSQKTQSQKSSRNELSKRILDILKYIFLKEGGGLSMISLRTLFSLQRGINVNQAMRNGVANNIIIGIFYKRSVQDEARVHFLWLPNNPNYTCENYANHLKRHYYYVRTFSLEVEKDVEYTLAAFLLRFHSSMKSRGNDAINARIYQIEKLAYQR</sequence>
<evidence type="ECO:0000256" key="1">
    <source>
        <dbReference type="SAM" id="MobiDB-lite"/>
    </source>
</evidence>
<proteinExistence type="predicted"/>
<gene>
    <name evidence="2" type="ORF">IWQ62_001923</name>
</gene>
<evidence type="ECO:0000313" key="2">
    <source>
        <dbReference type="EMBL" id="KAJ1967344.1"/>
    </source>
</evidence>
<feature type="compositionally biased region" description="Polar residues" evidence="1">
    <location>
        <begin position="84"/>
        <end position="95"/>
    </location>
</feature>
<dbReference type="AlphaFoldDB" id="A0A9W8E7P5"/>
<protein>
    <submittedName>
        <fullName evidence="2">Uncharacterized protein</fullName>
    </submittedName>
</protein>
<accession>A0A9W8E7P5</accession>
<evidence type="ECO:0000313" key="3">
    <source>
        <dbReference type="Proteomes" id="UP001150925"/>
    </source>
</evidence>
<keyword evidence="3" id="KW-1185">Reference proteome</keyword>
<dbReference type="Proteomes" id="UP001150925">
    <property type="component" value="Unassembled WGS sequence"/>
</dbReference>
<comment type="caution">
    <text evidence="2">The sequence shown here is derived from an EMBL/GenBank/DDBJ whole genome shotgun (WGS) entry which is preliminary data.</text>
</comment>
<dbReference type="EMBL" id="JANBPY010000353">
    <property type="protein sequence ID" value="KAJ1967344.1"/>
    <property type="molecule type" value="Genomic_DNA"/>
</dbReference>
<feature type="region of interest" description="Disordered" evidence="1">
    <location>
        <begin position="80"/>
        <end position="111"/>
    </location>
</feature>
<reference evidence="2" key="1">
    <citation type="submission" date="2022-07" db="EMBL/GenBank/DDBJ databases">
        <title>Phylogenomic reconstructions and comparative analyses of Kickxellomycotina fungi.</title>
        <authorList>
            <person name="Reynolds N.K."/>
            <person name="Stajich J.E."/>
            <person name="Barry K."/>
            <person name="Grigoriev I.V."/>
            <person name="Crous P."/>
            <person name="Smith M.E."/>
        </authorList>
    </citation>
    <scope>NUCLEOTIDE SEQUENCE</scope>
    <source>
        <strain evidence="2">RSA 1196</strain>
    </source>
</reference>
<organism evidence="2 3">
    <name type="scientific">Dispira parvispora</name>
    <dbReference type="NCBI Taxonomy" id="1520584"/>
    <lineage>
        <taxon>Eukaryota</taxon>
        <taxon>Fungi</taxon>
        <taxon>Fungi incertae sedis</taxon>
        <taxon>Zoopagomycota</taxon>
        <taxon>Kickxellomycotina</taxon>
        <taxon>Dimargaritomycetes</taxon>
        <taxon>Dimargaritales</taxon>
        <taxon>Dimargaritaceae</taxon>
        <taxon>Dispira</taxon>
    </lineage>
</organism>